<dbReference type="GO" id="GO:0008270">
    <property type="term" value="F:zinc ion binding"/>
    <property type="evidence" value="ECO:0007669"/>
    <property type="project" value="UniProtKB-KW"/>
</dbReference>
<keyword evidence="3 8" id="KW-0863">Zinc-finger</keyword>
<keyword evidence="4" id="KW-0862">Zinc</keyword>
<evidence type="ECO:0000256" key="5">
    <source>
        <dbReference type="ARBA" id="ARBA00023015"/>
    </source>
</evidence>
<comment type="caution">
    <text evidence="10">The sequence shown here is derived from an EMBL/GenBank/DDBJ whole genome shotgun (WGS) entry which is preliminary data.</text>
</comment>
<dbReference type="Gene3D" id="1.10.10.1070">
    <property type="entry name" value="Zinc finger, BED domain-containing"/>
    <property type="match status" value="1"/>
</dbReference>
<dbReference type="AlphaFoldDB" id="A0AAW0PIW6"/>
<sequence length="468" mass="51220">MESAKKRKFSPIWESFDLITPNKVKCRLCSRELGYSGNTSAMLRHHRALHKDKASDNASSSETCDPTEALISMIVEDCLPFSIVDGSGFQKFVKALNPSYVAPTRQALKEMLVKKYNDSKEKAKAAVMKASSVSITSDMWTSINTDSFLAVTCHFVDENTTLQSVVLGVTHFPQAHTALNLANVKKNLLVQWGISDKVTCLVTDGAANMGACAKEMGVRHAICVAHSLNLIVKKSLNANEELSEIRDKSRKIVGHFKSSTTAKERLSQVQVQMGRPVLKLIQEVETRWNSTFLMFQRLFDEREPVGAALAGLKTDISPLCSQHFNIIADSLKILAPFNEATIELSEEKRVSGSKVIPMLTMLHHALEDGEINVCTPEGMALVGCLKKQLKEKLFILQSQSVLSLSTILDPRFKKLGFFSPHKASEAERRLTTECASAIRRASTSTAASAAASTSASSLPAEEANCGIA</sequence>
<dbReference type="EMBL" id="JBBPFD010000005">
    <property type="protein sequence ID" value="KAK7925988.1"/>
    <property type="molecule type" value="Genomic_DNA"/>
</dbReference>
<keyword evidence="11" id="KW-1185">Reference proteome</keyword>
<reference evidence="11" key="1">
    <citation type="submission" date="2024-04" db="EMBL/GenBank/DDBJ databases">
        <title>Salinicola lusitanus LLJ914,a marine bacterium isolated from the Okinawa Trough.</title>
        <authorList>
            <person name="Li J."/>
        </authorList>
    </citation>
    <scope>NUCLEOTIDE SEQUENCE [LARGE SCALE GENOMIC DNA]</scope>
</reference>
<evidence type="ECO:0000256" key="8">
    <source>
        <dbReference type="PROSITE-ProRule" id="PRU00027"/>
    </source>
</evidence>
<evidence type="ECO:0000256" key="6">
    <source>
        <dbReference type="ARBA" id="ARBA00023163"/>
    </source>
</evidence>
<evidence type="ECO:0000259" key="9">
    <source>
        <dbReference type="PROSITE" id="PS50808"/>
    </source>
</evidence>
<evidence type="ECO:0000256" key="2">
    <source>
        <dbReference type="ARBA" id="ARBA00022723"/>
    </source>
</evidence>
<feature type="domain" description="BED-type" evidence="9">
    <location>
        <begin position="7"/>
        <end position="57"/>
    </location>
</feature>
<keyword evidence="7" id="KW-0539">Nucleus</keyword>
<dbReference type="InterPro" id="IPR052035">
    <property type="entry name" value="ZnF_BED_domain_contain"/>
</dbReference>
<accession>A0AAW0PIW6</accession>
<name>A0AAW0PIW6_9GOBI</name>
<dbReference type="Proteomes" id="UP001460270">
    <property type="component" value="Unassembled WGS sequence"/>
</dbReference>
<keyword evidence="5" id="KW-0805">Transcription regulation</keyword>
<evidence type="ECO:0000256" key="7">
    <source>
        <dbReference type="ARBA" id="ARBA00023242"/>
    </source>
</evidence>
<dbReference type="GO" id="GO:0003677">
    <property type="term" value="F:DNA binding"/>
    <property type="evidence" value="ECO:0007669"/>
    <property type="project" value="InterPro"/>
</dbReference>
<dbReference type="GO" id="GO:0009791">
    <property type="term" value="P:post-embryonic development"/>
    <property type="evidence" value="ECO:0007669"/>
    <property type="project" value="UniProtKB-ARBA"/>
</dbReference>
<protein>
    <recommendedName>
        <fullName evidence="9">BED-type domain-containing protein</fullName>
    </recommendedName>
</protein>
<dbReference type="SMART" id="SM00614">
    <property type="entry name" value="ZnF_BED"/>
    <property type="match status" value="1"/>
</dbReference>
<dbReference type="SUPFAM" id="SSF53098">
    <property type="entry name" value="Ribonuclease H-like"/>
    <property type="match status" value="1"/>
</dbReference>
<comment type="subcellular location">
    <subcellularLocation>
        <location evidence="1">Nucleus</location>
    </subcellularLocation>
</comment>
<dbReference type="PROSITE" id="PS50808">
    <property type="entry name" value="ZF_BED"/>
    <property type="match status" value="1"/>
</dbReference>
<keyword evidence="2" id="KW-0479">Metal-binding</keyword>
<dbReference type="InterPro" id="IPR036236">
    <property type="entry name" value="Znf_C2H2_sf"/>
</dbReference>
<dbReference type="PANTHER" id="PTHR46481:SF10">
    <property type="entry name" value="ZINC FINGER BED DOMAIN-CONTAINING PROTEIN 39"/>
    <property type="match status" value="1"/>
</dbReference>
<proteinExistence type="predicted"/>
<dbReference type="PANTHER" id="PTHR46481">
    <property type="entry name" value="ZINC FINGER BED DOMAIN-CONTAINING PROTEIN 4"/>
    <property type="match status" value="1"/>
</dbReference>
<organism evidence="10 11">
    <name type="scientific">Mugilogobius chulae</name>
    <name type="common">yellowstripe goby</name>
    <dbReference type="NCBI Taxonomy" id="88201"/>
    <lineage>
        <taxon>Eukaryota</taxon>
        <taxon>Metazoa</taxon>
        <taxon>Chordata</taxon>
        <taxon>Craniata</taxon>
        <taxon>Vertebrata</taxon>
        <taxon>Euteleostomi</taxon>
        <taxon>Actinopterygii</taxon>
        <taxon>Neopterygii</taxon>
        <taxon>Teleostei</taxon>
        <taxon>Neoteleostei</taxon>
        <taxon>Acanthomorphata</taxon>
        <taxon>Gobiaria</taxon>
        <taxon>Gobiiformes</taxon>
        <taxon>Gobioidei</taxon>
        <taxon>Gobiidae</taxon>
        <taxon>Gobionellinae</taxon>
        <taxon>Mugilogobius</taxon>
    </lineage>
</organism>
<keyword evidence="6" id="KW-0804">Transcription</keyword>
<dbReference type="SUPFAM" id="SSF57667">
    <property type="entry name" value="beta-beta-alpha zinc fingers"/>
    <property type="match status" value="1"/>
</dbReference>
<dbReference type="Pfam" id="PF10683">
    <property type="entry name" value="DBD_Tnp_Hermes"/>
    <property type="match status" value="1"/>
</dbReference>
<dbReference type="SUPFAM" id="SSF140996">
    <property type="entry name" value="Hermes dimerisation domain"/>
    <property type="match status" value="1"/>
</dbReference>
<evidence type="ECO:0000313" key="11">
    <source>
        <dbReference type="Proteomes" id="UP001460270"/>
    </source>
</evidence>
<dbReference type="InterPro" id="IPR018473">
    <property type="entry name" value="Hermes_transposase_DNA-db"/>
</dbReference>
<gene>
    <name evidence="10" type="ORF">WMY93_008298</name>
</gene>
<evidence type="ECO:0000256" key="1">
    <source>
        <dbReference type="ARBA" id="ARBA00004123"/>
    </source>
</evidence>
<evidence type="ECO:0000313" key="10">
    <source>
        <dbReference type="EMBL" id="KAK7925988.1"/>
    </source>
</evidence>
<evidence type="ECO:0000256" key="4">
    <source>
        <dbReference type="ARBA" id="ARBA00022833"/>
    </source>
</evidence>
<dbReference type="GO" id="GO:0005634">
    <property type="term" value="C:nucleus"/>
    <property type="evidence" value="ECO:0007669"/>
    <property type="project" value="UniProtKB-SubCell"/>
</dbReference>
<dbReference type="InterPro" id="IPR012337">
    <property type="entry name" value="RNaseH-like_sf"/>
</dbReference>
<dbReference type="InterPro" id="IPR003656">
    <property type="entry name" value="Znf_BED"/>
</dbReference>
<dbReference type="Pfam" id="PF02892">
    <property type="entry name" value="zf-BED"/>
    <property type="match status" value="1"/>
</dbReference>
<evidence type="ECO:0000256" key="3">
    <source>
        <dbReference type="ARBA" id="ARBA00022771"/>
    </source>
</evidence>